<organism evidence="2 3">
    <name type="scientific">Egicoccus halophilus</name>
    <dbReference type="NCBI Taxonomy" id="1670830"/>
    <lineage>
        <taxon>Bacteria</taxon>
        <taxon>Bacillati</taxon>
        <taxon>Actinomycetota</taxon>
        <taxon>Nitriliruptoria</taxon>
        <taxon>Egicoccales</taxon>
        <taxon>Egicoccaceae</taxon>
        <taxon>Egicoccus</taxon>
    </lineage>
</organism>
<sequence length="202" mass="21970">MSDLDRHAAGAEARLDRLDAEAAGAPPDDERGTVAEDEFGFHVDDPDGELFEDELRPGVPDDSALEALEQLAEAFNARDLDGVLEVVARDGEAPGLLGWDRDNLPDAVEDLWTRRPSALLTRGSTTEGDVGVLWEHDGAQWWRLAVVHVADVQEGCVGVLEFSEDTALLEQVECEVPDGEFEEGARWSEWSEGADADDPTST</sequence>
<dbReference type="RefSeq" id="WP_130648158.1">
    <property type="nucleotide sequence ID" value="NZ_BMHA01000001.1"/>
</dbReference>
<feature type="compositionally biased region" description="Acidic residues" evidence="1">
    <location>
        <begin position="192"/>
        <end position="202"/>
    </location>
</feature>
<name>A0A8J3ABR6_9ACTN</name>
<reference evidence="2" key="2">
    <citation type="submission" date="2020-09" db="EMBL/GenBank/DDBJ databases">
        <authorList>
            <person name="Sun Q."/>
            <person name="Zhou Y."/>
        </authorList>
    </citation>
    <scope>NUCLEOTIDE SEQUENCE</scope>
    <source>
        <strain evidence="2">CGMCC 1.14988</strain>
    </source>
</reference>
<gene>
    <name evidence="2" type="ORF">GCM10011354_01040</name>
</gene>
<dbReference type="SUPFAM" id="SSF54427">
    <property type="entry name" value="NTF2-like"/>
    <property type="match status" value="1"/>
</dbReference>
<evidence type="ECO:0000313" key="2">
    <source>
        <dbReference type="EMBL" id="GGI02638.1"/>
    </source>
</evidence>
<feature type="compositionally biased region" description="Basic and acidic residues" evidence="1">
    <location>
        <begin position="1"/>
        <end position="20"/>
    </location>
</feature>
<dbReference type="EMBL" id="BMHA01000001">
    <property type="protein sequence ID" value="GGI02638.1"/>
    <property type="molecule type" value="Genomic_DNA"/>
</dbReference>
<reference evidence="2" key="1">
    <citation type="journal article" date="2014" name="Int. J. Syst. Evol. Microbiol.">
        <title>Complete genome sequence of Corynebacterium casei LMG S-19264T (=DSM 44701T), isolated from a smear-ripened cheese.</title>
        <authorList>
            <consortium name="US DOE Joint Genome Institute (JGI-PGF)"/>
            <person name="Walter F."/>
            <person name="Albersmeier A."/>
            <person name="Kalinowski J."/>
            <person name="Ruckert C."/>
        </authorList>
    </citation>
    <scope>NUCLEOTIDE SEQUENCE</scope>
    <source>
        <strain evidence="2">CGMCC 1.14988</strain>
    </source>
</reference>
<keyword evidence="3" id="KW-1185">Reference proteome</keyword>
<dbReference type="AlphaFoldDB" id="A0A8J3ABR6"/>
<comment type="caution">
    <text evidence="2">The sequence shown here is derived from an EMBL/GenBank/DDBJ whole genome shotgun (WGS) entry which is preliminary data.</text>
</comment>
<evidence type="ECO:0000256" key="1">
    <source>
        <dbReference type="SAM" id="MobiDB-lite"/>
    </source>
</evidence>
<dbReference type="Proteomes" id="UP000650511">
    <property type="component" value="Unassembled WGS sequence"/>
</dbReference>
<accession>A0A8J3ABR6</accession>
<evidence type="ECO:0000313" key="3">
    <source>
        <dbReference type="Proteomes" id="UP000650511"/>
    </source>
</evidence>
<feature type="region of interest" description="Disordered" evidence="1">
    <location>
        <begin position="1"/>
        <end position="43"/>
    </location>
</feature>
<feature type="region of interest" description="Disordered" evidence="1">
    <location>
        <begin position="180"/>
        <end position="202"/>
    </location>
</feature>
<feature type="compositionally biased region" description="Basic and acidic residues" evidence="1">
    <location>
        <begin position="28"/>
        <end position="43"/>
    </location>
</feature>
<proteinExistence type="predicted"/>
<dbReference type="OrthoDB" id="3862295at2"/>
<dbReference type="InterPro" id="IPR032710">
    <property type="entry name" value="NTF2-like_dom_sf"/>
</dbReference>
<protein>
    <submittedName>
        <fullName evidence="2">Uncharacterized protein</fullName>
    </submittedName>
</protein>